<dbReference type="Gene3D" id="1.25.10.10">
    <property type="entry name" value="Leucine-rich Repeat Variant"/>
    <property type="match status" value="1"/>
</dbReference>
<dbReference type="RefSeq" id="XP_024512931.1">
    <property type="nucleotide sequence ID" value="XM_024657305.1"/>
</dbReference>
<feature type="compositionally biased region" description="Basic and acidic residues" evidence="6">
    <location>
        <begin position="875"/>
        <end position="884"/>
    </location>
</feature>
<dbReference type="eggNOG" id="ENOG502S11N">
    <property type="taxonomic scope" value="Eukaryota"/>
</dbReference>
<feature type="region of interest" description="Disordered" evidence="6">
    <location>
        <begin position="352"/>
        <end position="390"/>
    </location>
</feature>
<feature type="compositionally biased region" description="Low complexity" evidence="6">
    <location>
        <begin position="831"/>
        <end position="874"/>
    </location>
</feature>
<dbReference type="InterPro" id="IPR011989">
    <property type="entry name" value="ARM-like"/>
</dbReference>
<feature type="compositionally biased region" description="Low complexity" evidence="6">
    <location>
        <begin position="726"/>
        <end position="743"/>
    </location>
</feature>
<feature type="region of interest" description="Disordered" evidence="6">
    <location>
        <begin position="591"/>
        <end position="884"/>
    </location>
</feature>
<dbReference type="InterPro" id="IPR016024">
    <property type="entry name" value="ARM-type_fold"/>
</dbReference>
<accession>Q5KG26</accession>
<evidence type="ECO:0000313" key="9">
    <source>
        <dbReference type="Proteomes" id="UP000002149"/>
    </source>
</evidence>
<feature type="compositionally biased region" description="Basic and acidic residues" evidence="6">
    <location>
        <begin position="674"/>
        <end position="714"/>
    </location>
</feature>
<evidence type="ECO:0000256" key="3">
    <source>
        <dbReference type="ARBA" id="ARBA00022618"/>
    </source>
</evidence>
<proteinExistence type="inferred from homology"/>
<protein>
    <recommendedName>
        <fullName evidence="7">CLASP N-terminal domain-containing protein</fullName>
    </recommendedName>
</protein>
<dbReference type="GO" id="GO:0008017">
    <property type="term" value="F:microtubule binding"/>
    <property type="evidence" value="ECO:0000318"/>
    <property type="project" value="GO_Central"/>
</dbReference>
<evidence type="ECO:0000259" key="7">
    <source>
        <dbReference type="Pfam" id="PF12348"/>
    </source>
</evidence>
<dbReference type="AlphaFoldDB" id="Q5KG26"/>
<feature type="compositionally biased region" description="Basic and acidic residues" evidence="6">
    <location>
        <begin position="446"/>
        <end position="461"/>
    </location>
</feature>
<comment type="subcellular location">
    <subcellularLocation>
        <location evidence="1">Cytoplasm</location>
        <location evidence="1">Cytoskeleton</location>
        <location evidence="1">Spindle</location>
    </subcellularLocation>
</comment>
<evidence type="ECO:0000313" key="8">
    <source>
        <dbReference type="EMBL" id="AAW43731.2"/>
    </source>
</evidence>
<keyword evidence="9" id="KW-1185">Reference proteome</keyword>
<evidence type="ECO:0000256" key="4">
    <source>
        <dbReference type="ARBA" id="ARBA00022701"/>
    </source>
</evidence>
<keyword evidence="4" id="KW-0493">Microtubule</keyword>
<dbReference type="GO" id="GO:0090307">
    <property type="term" value="P:mitotic spindle assembly"/>
    <property type="evidence" value="ECO:0000318"/>
    <property type="project" value="GO_Central"/>
</dbReference>
<dbReference type="VEuPathDB" id="FungiDB:CNE05100"/>
<feature type="compositionally biased region" description="Low complexity" evidence="6">
    <location>
        <begin position="357"/>
        <end position="369"/>
    </location>
</feature>
<dbReference type="Proteomes" id="UP000002149">
    <property type="component" value="Chromosome 5"/>
</dbReference>
<sequence length="884" mass="95004">MPAITSDSKIPVLTIRHFTDELDSLAYALEPEEREDTWEKFEKAIIRFIAVTKGGGYQFTESYVEGVGRGGVGSKIVRCMLSDRGRLSGVAIELLQTFAPQLGLHFKPLVNLYLEPLVVLLGRPNKVFLKRAEKCLAVIISNCQIPAILTSLRRGLDDNAASCRKGCSMGVERALKEWPIELWTEKWLVILEESLKKMATNKDPDVRKAGKNVWALFMDAWPERVDEFSAPLTPTIKRYLDISGAGGPSKPKSTRPAPARKALPPLTSSTTSYCNKPLHSSRPRAAHISSSAAVTEAGLSGRRSPHKEPTFNHEPSCASKAYHEYSQRERSRALETASLAFSHADAPSRVFPHDNLPSSSNPSSFFSPPVRLEHHTQQAKPKPLSKPVRPVMPTSFSVPALHTNPYSYVSSGKSGRTEEPVRPRRLGQAQRIKVTHPMDGEEGDQEREQREHGRELGREGPLRGAVRPGTAGMGGLGKKAGLGRAERRVVTAPLPTATGAVTNGTLEGGAVRLRKREHDIAATGQEQADYGSTTRVHLPSQQETVLEIEPGLHHHQPEPQQQQQGLFSPVAVHILKKNADSPLLPVLMGSRSRSYSTSSTPSLENQFAPTTSTPSIAHPSIPASELVSPLKQKNVSEAEAQDEKKKDQEEEMEPVKVSLNEVYPLSPPSTKPSSEQKEELELAKRLELPASPKRGDGDDGQEKRREDKDSPERKGKGRQQAVVPISTLTTASIPAPALTTTSAPVPPPSSTSATTVPPSRKPPVPTAASSRPLKPRSRVISGSSVSTKPTNKTFTKPIVRKAFRPTSSTSSTSATATGAASAGGSGKNHLTAATIASRAKAAAATSSKPVVVTSSTSANASSAGVGGAAASSTGEKCKDTEERG</sequence>
<dbReference type="GeneID" id="3257878"/>
<name>Q5KG26_CRYD1</name>
<feature type="compositionally biased region" description="Polar residues" evidence="6">
    <location>
        <begin position="603"/>
        <end position="615"/>
    </location>
</feature>
<dbReference type="GO" id="GO:0005876">
    <property type="term" value="C:spindle microtubule"/>
    <property type="evidence" value="ECO:0000318"/>
    <property type="project" value="GO_Central"/>
</dbReference>
<dbReference type="KEGG" id="cne:CNE05100"/>
<dbReference type="OrthoDB" id="46159at2759"/>
<feature type="compositionally biased region" description="Low complexity" evidence="6">
    <location>
        <begin position="591"/>
        <end position="602"/>
    </location>
</feature>
<dbReference type="SMR" id="Q5KG26"/>
<keyword evidence="5" id="KW-0498">Mitosis</keyword>
<evidence type="ECO:0000256" key="1">
    <source>
        <dbReference type="ARBA" id="ARBA00004186"/>
    </source>
</evidence>
<evidence type="ECO:0000256" key="6">
    <source>
        <dbReference type="SAM" id="MobiDB-lite"/>
    </source>
</evidence>
<dbReference type="STRING" id="214684.Q5KG26"/>
<feature type="compositionally biased region" description="Low complexity" evidence="6">
    <location>
        <begin position="806"/>
        <end position="820"/>
    </location>
</feature>
<dbReference type="SUPFAM" id="SSF48371">
    <property type="entry name" value="ARM repeat"/>
    <property type="match status" value="1"/>
</dbReference>
<dbReference type="PANTHER" id="PTHR21567:SF60">
    <property type="entry name" value="CLASP N-TERMINAL DOMAIN-CONTAINING PROTEIN"/>
    <property type="match status" value="1"/>
</dbReference>
<organism evidence="8 9">
    <name type="scientific">Cryptococcus deneoformans (strain JEC21 / ATCC MYA-565)</name>
    <name type="common">Cryptococcus neoformans var. neoformans serotype D</name>
    <dbReference type="NCBI Taxonomy" id="214684"/>
    <lineage>
        <taxon>Eukaryota</taxon>
        <taxon>Fungi</taxon>
        <taxon>Dikarya</taxon>
        <taxon>Basidiomycota</taxon>
        <taxon>Agaricomycotina</taxon>
        <taxon>Tremellomycetes</taxon>
        <taxon>Tremellales</taxon>
        <taxon>Cryptococcaceae</taxon>
        <taxon>Cryptococcus</taxon>
        <taxon>Cryptococcus neoformans species complex</taxon>
    </lineage>
</organism>
<feature type="compositionally biased region" description="Polar residues" evidence="6">
    <location>
        <begin position="780"/>
        <end position="794"/>
    </location>
</feature>
<dbReference type="PANTHER" id="PTHR21567">
    <property type="entry name" value="CLASP"/>
    <property type="match status" value="1"/>
</dbReference>
<keyword evidence="5" id="KW-0131">Cell cycle</keyword>
<dbReference type="InterPro" id="IPR024395">
    <property type="entry name" value="CLASP_N_dom"/>
</dbReference>
<comment type="similarity">
    <text evidence="2">Belongs to the CLASP family.</text>
</comment>
<feature type="compositionally biased region" description="Low complexity" evidence="6">
    <location>
        <begin position="255"/>
        <end position="266"/>
    </location>
</feature>
<feature type="region of interest" description="Disordered" evidence="6">
    <location>
        <begin position="241"/>
        <end position="324"/>
    </location>
</feature>
<feature type="domain" description="CLASP N-terminal" evidence="7">
    <location>
        <begin position="20"/>
        <end position="240"/>
    </location>
</feature>
<dbReference type="GO" id="GO:0005881">
    <property type="term" value="C:cytoplasmic microtubule"/>
    <property type="evidence" value="ECO:0000318"/>
    <property type="project" value="GO_Central"/>
</dbReference>
<evidence type="ECO:0000256" key="2">
    <source>
        <dbReference type="ARBA" id="ARBA00009549"/>
    </source>
</evidence>
<reference evidence="8 9" key="1">
    <citation type="journal article" date="2005" name="Science">
        <title>The genome of the basidiomycetous yeast and human pathogen Cryptococcus neoformans.</title>
        <authorList>
            <person name="Loftus B.J."/>
            <person name="Fung E."/>
            <person name="Roncaglia P."/>
            <person name="Rowley D."/>
            <person name="Amedeo P."/>
            <person name="Bruno D."/>
            <person name="Vamathevan J."/>
            <person name="Miranda M."/>
            <person name="Anderson I.J."/>
            <person name="Fraser J.A."/>
            <person name="Allen J.E."/>
            <person name="Bosdet I.E."/>
            <person name="Brent M.R."/>
            <person name="Chiu R."/>
            <person name="Doering T.L."/>
            <person name="Donlin M.J."/>
            <person name="D'Souza C.A."/>
            <person name="Fox D.S."/>
            <person name="Grinberg V."/>
            <person name="Fu J."/>
            <person name="Fukushima M."/>
            <person name="Haas B.J."/>
            <person name="Huang J.C."/>
            <person name="Janbon G."/>
            <person name="Jones S.J."/>
            <person name="Koo H.L."/>
            <person name="Krzywinski M.I."/>
            <person name="Kwon-Chung J.K."/>
            <person name="Lengeler K.B."/>
            <person name="Maiti R."/>
            <person name="Marra M.A."/>
            <person name="Marra R.E."/>
            <person name="Mathewson C.A."/>
            <person name="Mitchell T.G."/>
            <person name="Pertea M."/>
            <person name="Riggs F.R."/>
            <person name="Salzberg S.L."/>
            <person name="Schein J.E."/>
            <person name="Shvartsbeyn A."/>
            <person name="Shin H."/>
            <person name="Shumway M."/>
            <person name="Specht C.A."/>
            <person name="Suh B.B."/>
            <person name="Tenney A."/>
            <person name="Utterback T.R."/>
            <person name="Wickes B.L."/>
            <person name="Wortman J.R."/>
            <person name="Wye N.H."/>
            <person name="Kronstad J.W."/>
            <person name="Lodge J.K."/>
            <person name="Heitman J."/>
            <person name="Davis R.W."/>
            <person name="Fraser C.M."/>
            <person name="Hyman R.W."/>
        </authorList>
    </citation>
    <scope>NUCLEOTIDE SEQUENCE [LARGE SCALE GENOMIC DNA]</scope>
    <source>
        <strain evidence="9">JEC21 / ATCC MYA-565</strain>
    </source>
</reference>
<dbReference type="HOGENOM" id="CLU_320783_0_0_1"/>
<dbReference type="Pfam" id="PF12348">
    <property type="entry name" value="CLASP_N"/>
    <property type="match status" value="1"/>
</dbReference>
<feature type="compositionally biased region" description="Gly residues" evidence="6">
    <location>
        <begin position="471"/>
        <end position="480"/>
    </location>
</feature>
<keyword evidence="3" id="KW-0132">Cell division</keyword>
<dbReference type="GO" id="GO:0005815">
    <property type="term" value="C:microtubule organizing center"/>
    <property type="evidence" value="ECO:0000318"/>
    <property type="project" value="GO_Central"/>
</dbReference>
<evidence type="ECO:0000256" key="5">
    <source>
        <dbReference type="ARBA" id="ARBA00022776"/>
    </source>
</evidence>
<dbReference type="InParanoid" id="Q5KG26"/>
<feature type="region of interest" description="Disordered" evidence="6">
    <location>
        <begin position="407"/>
        <end position="484"/>
    </location>
</feature>
<dbReference type="GO" id="GO:0051301">
    <property type="term" value="P:cell division"/>
    <property type="evidence" value="ECO:0007669"/>
    <property type="project" value="UniProtKB-KW"/>
</dbReference>
<dbReference type="EMBL" id="AE017345">
    <property type="protein sequence ID" value="AAW43731.2"/>
    <property type="molecule type" value="Genomic_DNA"/>
</dbReference>
<gene>
    <name evidence="8" type="ordered locus">CNE05100</name>
</gene>
<dbReference type="GO" id="GO:0072686">
    <property type="term" value="C:mitotic spindle"/>
    <property type="evidence" value="ECO:0000318"/>
    <property type="project" value="GO_Central"/>
</dbReference>
<dbReference type="GO" id="GO:1990023">
    <property type="term" value="C:mitotic spindle midzone"/>
    <property type="evidence" value="ECO:0000318"/>
    <property type="project" value="GO_Central"/>
</dbReference>
<dbReference type="PaxDb" id="214684-Q5KG26"/>